<keyword evidence="1" id="KW-1133">Transmembrane helix</keyword>
<organism evidence="2 3">
    <name type="scientific">Bacillus cereus VD154</name>
    <dbReference type="NCBI Taxonomy" id="1053238"/>
    <lineage>
        <taxon>Bacteria</taxon>
        <taxon>Bacillati</taxon>
        <taxon>Bacillota</taxon>
        <taxon>Bacilli</taxon>
        <taxon>Bacillales</taxon>
        <taxon>Bacillaceae</taxon>
        <taxon>Bacillus</taxon>
        <taxon>Bacillus cereus group</taxon>
    </lineage>
</organism>
<evidence type="ECO:0000313" key="2">
    <source>
        <dbReference type="EMBL" id="EJR60961.1"/>
    </source>
</evidence>
<keyword evidence="1" id="KW-0812">Transmembrane</keyword>
<evidence type="ECO:0000313" key="3">
    <source>
        <dbReference type="Proteomes" id="UP000006967"/>
    </source>
</evidence>
<reference evidence="2 3" key="1">
    <citation type="submission" date="2012-04" db="EMBL/GenBank/DDBJ databases">
        <title>The Genome Sequence of Bacillus cereus VD154.</title>
        <authorList>
            <consortium name="The Broad Institute Genome Sequencing Platform"/>
            <consortium name="The Broad Institute Genome Sequencing Center for Infectious Disease"/>
            <person name="Feldgarden M."/>
            <person name="Van der Auwera G.A."/>
            <person name="Mahillon J."/>
            <person name="Duprez V."/>
            <person name="Timmery S."/>
            <person name="Mattelet C."/>
            <person name="Dierick K."/>
            <person name="Sun M."/>
            <person name="Yu Z."/>
            <person name="Zhu L."/>
            <person name="Hu X."/>
            <person name="Shank E.B."/>
            <person name="Swiecicka I."/>
            <person name="Hansen B.M."/>
            <person name="Andrup L."/>
            <person name="Young S.K."/>
            <person name="Zeng Q."/>
            <person name="Gargeya S."/>
            <person name="Fitzgerald M."/>
            <person name="Haas B."/>
            <person name="Abouelleil A."/>
            <person name="Alvarado L."/>
            <person name="Arachchi H.M."/>
            <person name="Berlin A."/>
            <person name="Chapman S.B."/>
            <person name="Goldberg J."/>
            <person name="Griggs A."/>
            <person name="Gujja S."/>
            <person name="Hansen M."/>
            <person name="Howarth C."/>
            <person name="Imamovic A."/>
            <person name="Larimer J."/>
            <person name="McCowen C."/>
            <person name="Montmayeur A."/>
            <person name="Murphy C."/>
            <person name="Neiman D."/>
            <person name="Pearson M."/>
            <person name="Priest M."/>
            <person name="Roberts A."/>
            <person name="Saif S."/>
            <person name="Shea T."/>
            <person name="Sisk P."/>
            <person name="Sykes S."/>
            <person name="Wortman J."/>
            <person name="Nusbaum C."/>
            <person name="Birren B."/>
        </authorList>
    </citation>
    <scope>NUCLEOTIDE SEQUENCE [LARGE SCALE GENOMIC DNA]</scope>
    <source>
        <strain evidence="2 3">VD154</strain>
    </source>
</reference>
<accession>A0A9W5KQU5</accession>
<comment type="caution">
    <text evidence="2">The sequence shown here is derived from an EMBL/GenBank/DDBJ whole genome shotgun (WGS) entry which is preliminary data.</text>
</comment>
<evidence type="ECO:0000256" key="1">
    <source>
        <dbReference type="SAM" id="Phobius"/>
    </source>
</evidence>
<feature type="transmembrane region" description="Helical" evidence="1">
    <location>
        <begin position="12"/>
        <end position="28"/>
    </location>
</feature>
<dbReference type="AlphaFoldDB" id="A0A9W5KQU5"/>
<proteinExistence type="predicted"/>
<name>A0A9W5KQU5_BACCE</name>
<gene>
    <name evidence="2" type="ORF">IK5_06109</name>
</gene>
<protein>
    <submittedName>
        <fullName evidence="2">Uncharacterized protein</fullName>
    </submittedName>
</protein>
<sequence>MIQRGIHTKTKWFVLLPFLLFAMNWFSIPKKIKKKETSEFVSFVHVYKK</sequence>
<dbReference type="EMBL" id="AHFG01000101">
    <property type="protein sequence ID" value="EJR60961.1"/>
    <property type="molecule type" value="Genomic_DNA"/>
</dbReference>
<dbReference type="Proteomes" id="UP000006967">
    <property type="component" value="Unassembled WGS sequence"/>
</dbReference>
<keyword evidence="1" id="KW-0472">Membrane</keyword>